<dbReference type="OMA" id="HNGKSNI"/>
<gene>
    <name evidence="2" type="ORF">EIN_397910</name>
</gene>
<accession>A0A0A1UDI1</accession>
<sequence length="153" mass="18473">MGRVARQKKLKTIDPFCPQKRKDTVQKIQEERHKGRVKQHDLPYKEEDEYKIPLMWRLTQLAMQNDGKSKAQIKRENEKHEKEYQERRKKEREEFNGKKSKKDKALALIEDIGSSKKQQNFKKLKIDAQIRKEDAELKSLLKEKERLEKMLQK</sequence>
<evidence type="ECO:0000313" key="3">
    <source>
        <dbReference type="Proteomes" id="UP000014680"/>
    </source>
</evidence>
<dbReference type="AlphaFoldDB" id="A0A0A1UDI1"/>
<dbReference type="KEGG" id="eiv:EIN_397910"/>
<evidence type="ECO:0000313" key="2">
    <source>
        <dbReference type="EMBL" id="ELP91871.1"/>
    </source>
</evidence>
<dbReference type="Proteomes" id="UP000014680">
    <property type="component" value="Unassembled WGS sequence"/>
</dbReference>
<dbReference type="RefSeq" id="XP_004258642.1">
    <property type="nucleotide sequence ID" value="XM_004258594.1"/>
</dbReference>
<name>A0A0A1UDI1_ENTIV</name>
<proteinExistence type="predicted"/>
<protein>
    <submittedName>
        <fullName evidence="2">Uncharacterized protein</fullName>
    </submittedName>
</protein>
<feature type="compositionally biased region" description="Basic residues" evidence="1">
    <location>
        <begin position="1"/>
        <end position="10"/>
    </location>
</feature>
<evidence type="ECO:0000256" key="1">
    <source>
        <dbReference type="SAM" id="MobiDB-lite"/>
    </source>
</evidence>
<dbReference type="EMBL" id="KB206411">
    <property type="protein sequence ID" value="ELP91871.1"/>
    <property type="molecule type" value="Genomic_DNA"/>
</dbReference>
<feature type="region of interest" description="Disordered" evidence="1">
    <location>
        <begin position="65"/>
        <end position="103"/>
    </location>
</feature>
<dbReference type="OrthoDB" id="27352at2759"/>
<keyword evidence="3" id="KW-1185">Reference proteome</keyword>
<dbReference type="VEuPathDB" id="AmoebaDB:EIN_397910"/>
<feature type="compositionally biased region" description="Basic and acidic residues" evidence="1">
    <location>
        <begin position="67"/>
        <end position="97"/>
    </location>
</feature>
<organism evidence="2 3">
    <name type="scientific">Entamoeba invadens IP1</name>
    <dbReference type="NCBI Taxonomy" id="370355"/>
    <lineage>
        <taxon>Eukaryota</taxon>
        <taxon>Amoebozoa</taxon>
        <taxon>Evosea</taxon>
        <taxon>Archamoebae</taxon>
        <taxon>Mastigamoebida</taxon>
        <taxon>Entamoebidae</taxon>
        <taxon>Entamoeba</taxon>
    </lineage>
</organism>
<reference evidence="2 3" key="1">
    <citation type="submission" date="2012-10" db="EMBL/GenBank/DDBJ databases">
        <authorList>
            <person name="Zafar N."/>
            <person name="Inman J."/>
            <person name="Hall N."/>
            <person name="Lorenzi H."/>
            <person name="Caler E."/>
        </authorList>
    </citation>
    <scope>NUCLEOTIDE SEQUENCE [LARGE SCALE GENOMIC DNA]</scope>
    <source>
        <strain evidence="2 3">IP1</strain>
    </source>
</reference>
<feature type="region of interest" description="Disordered" evidence="1">
    <location>
        <begin position="1"/>
        <end position="23"/>
    </location>
</feature>
<dbReference type="GeneID" id="14890915"/>